<dbReference type="PRINTS" id="PR00926">
    <property type="entry name" value="MITOCARRIER"/>
</dbReference>
<dbReference type="PANTHER" id="PTHR24089">
    <property type="entry name" value="SOLUTE CARRIER FAMILY 25"/>
    <property type="match status" value="1"/>
</dbReference>
<feature type="repeat" description="Solcar" evidence="6">
    <location>
        <begin position="112"/>
        <end position="198"/>
    </location>
</feature>
<dbReference type="SUPFAM" id="SSF103506">
    <property type="entry name" value="Mitochondrial carrier"/>
    <property type="match status" value="1"/>
</dbReference>
<evidence type="ECO:0000313" key="10">
    <source>
        <dbReference type="Proteomes" id="UP000612055"/>
    </source>
</evidence>
<comment type="subcellular location">
    <subcellularLocation>
        <location evidence="1">Membrane</location>
        <topology evidence="1">Multi-pass membrane protein</topology>
    </subcellularLocation>
</comment>
<evidence type="ECO:0000313" key="9">
    <source>
        <dbReference type="EMBL" id="KAG2497711.1"/>
    </source>
</evidence>
<evidence type="ECO:0000256" key="5">
    <source>
        <dbReference type="ARBA" id="ARBA00023136"/>
    </source>
</evidence>
<dbReference type="Pfam" id="PF00153">
    <property type="entry name" value="Mito_carr"/>
    <property type="match status" value="3"/>
</dbReference>
<sequence>MVIDASAGAIAGAIARFLTGPLDVVKIRFQVQLEPIAGAQAQAQREGLRRSKYTGFGQALTTIVREEGIQGLWRGTVPGLLLTVPYTAVQFVALQQVRQTAAAWGLTANPGLSPVVSLASGALAGAAATLASYPFDLLRTTLAAQGEPKVYPNMWAAAKGIVSQRGPAGLYSGMGVTILEIMPYAALQFGLYDALNAACNEARARRARADLEAAERDDAAAEAAEEEAAEAGGSTSGRRKTRGGPKPGARNHDRDLDPEASASGPSGRGANGGSSSRTQRRAAAAEAEAEAAARSAEGVQASRLQAFACGLVAGLVAKLATHPLDVAKKRYQVAGLQRSLRYGARVEAGFALRSLGASLVHIARTEGVAGLWKGSIPSIAKAAPSAAITFAAYDAVLAALLALAKEGQAEGGSGGSGDSGGGGSSGSQGEGAKANAGK</sequence>
<dbReference type="PROSITE" id="PS50920">
    <property type="entry name" value="SOLCAR"/>
    <property type="match status" value="3"/>
</dbReference>
<dbReference type="Gene3D" id="1.50.40.10">
    <property type="entry name" value="Mitochondrial carrier domain"/>
    <property type="match status" value="2"/>
</dbReference>
<evidence type="ECO:0000256" key="8">
    <source>
        <dbReference type="SAM" id="MobiDB-lite"/>
    </source>
</evidence>
<feature type="region of interest" description="Disordered" evidence="8">
    <location>
        <begin position="216"/>
        <end position="288"/>
    </location>
</feature>
<keyword evidence="5 6" id="KW-0472">Membrane</keyword>
<dbReference type="OrthoDB" id="18574at2759"/>
<protein>
    <recommendedName>
        <fullName evidence="11">Mitochondrial carrier protein</fullName>
    </recommendedName>
</protein>
<feature type="repeat" description="Solcar" evidence="6">
    <location>
        <begin position="301"/>
        <end position="399"/>
    </location>
</feature>
<feature type="repeat" description="Solcar" evidence="6">
    <location>
        <begin position="1"/>
        <end position="100"/>
    </location>
</feature>
<comment type="caution">
    <text evidence="9">The sequence shown here is derived from an EMBL/GenBank/DDBJ whole genome shotgun (WGS) entry which is preliminary data.</text>
</comment>
<gene>
    <name evidence="9" type="ORF">HYH03_004448</name>
</gene>
<reference evidence="9" key="1">
    <citation type="journal article" date="2020" name="bioRxiv">
        <title>Comparative genomics of Chlamydomonas.</title>
        <authorList>
            <person name="Craig R.J."/>
            <person name="Hasan A.R."/>
            <person name="Ness R.W."/>
            <person name="Keightley P.D."/>
        </authorList>
    </citation>
    <scope>NUCLEOTIDE SEQUENCE</scope>
    <source>
        <strain evidence="9">CCAP 11/70</strain>
    </source>
</reference>
<dbReference type="GO" id="GO:0055085">
    <property type="term" value="P:transmembrane transport"/>
    <property type="evidence" value="ECO:0007669"/>
    <property type="project" value="InterPro"/>
</dbReference>
<dbReference type="AlphaFoldDB" id="A0A836C272"/>
<name>A0A836C272_9CHLO</name>
<dbReference type="InterPro" id="IPR018108">
    <property type="entry name" value="MCP_transmembrane"/>
</dbReference>
<comment type="similarity">
    <text evidence="7">Belongs to the mitochondrial carrier (TC 2.A.29) family.</text>
</comment>
<keyword evidence="4" id="KW-0677">Repeat</keyword>
<evidence type="ECO:0000256" key="7">
    <source>
        <dbReference type="RuleBase" id="RU000488"/>
    </source>
</evidence>
<feature type="compositionally biased region" description="Gly residues" evidence="8">
    <location>
        <begin position="409"/>
        <end position="429"/>
    </location>
</feature>
<keyword evidence="2 7" id="KW-0813">Transport</keyword>
<accession>A0A836C272</accession>
<dbReference type="EMBL" id="JAEHOE010000013">
    <property type="protein sequence ID" value="KAG2497711.1"/>
    <property type="molecule type" value="Genomic_DNA"/>
</dbReference>
<feature type="compositionally biased region" description="Low complexity" evidence="8">
    <location>
        <begin position="273"/>
        <end position="288"/>
    </location>
</feature>
<evidence type="ECO:0008006" key="11">
    <source>
        <dbReference type="Google" id="ProtNLM"/>
    </source>
</evidence>
<dbReference type="GO" id="GO:0016020">
    <property type="term" value="C:membrane"/>
    <property type="evidence" value="ECO:0007669"/>
    <property type="project" value="UniProtKB-SubCell"/>
</dbReference>
<evidence type="ECO:0000256" key="3">
    <source>
        <dbReference type="ARBA" id="ARBA00022692"/>
    </source>
</evidence>
<evidence type="ECO:0000256" key="2">
    <source>
        <dbReference type="ARBA" id="ARBA00022448"/>
    </source>
</evidence>
<feature type="region of interest" description="Disordered" evidence="8">
    <location>
        <begin position="408"/>
        <end position="438"/>
    </location>
</feature>
<organism evidence="9 10">
    <name type="scientific">Edaphochlamys debaryana</name>
    <dbReference type="NCBI Taxonomy" id="47281"/>
    <lineage>
        <taxon>Eukaryota</taxon>
        <taxon>Viridiplantae</taxon>
        <taxon>Chlorophyta</taxon>
        <taxon>core chlorophytes</taxon>
        <taxon>Chlorophyceae</taxon>
        <taxon>CS clade</taxon>
        <taxon>Chlamydomonadales</taxon>
        <taxon>Chlamydomonadales incertae sedis</taxon>
        <taxon>Edaphochlamys</taxon>
    </lineage>
</organism>
<evidence type="ECO:0000256" key="4">
    <source>
        <dbReference type="ARBA" id="ARBA00022737"/>
    </source>
</evidence>
<proteinExistence type="inferred from homology"/>
<keyword evidence="3 6" id="KW-0812">Transmembrane</keyword>
<keyword evidence="10" id="KW-1185">Reference proteome</keyword>
<dbReference type="InterPro" id="IPR002067">
    <property type="entry name" value="MCP"/>
</dbReference>
<evidence type="ECO:0000256" key="1">
    <source>
        <dbReference type="ARBA" id="ARBA00004141"/>
    </source>
</evidence>
<dbReference type="InterPro" id="IPR023395">
    <property type="entry name" value="MCP_dom_sf"/>
</dbReference>
<evidence type="ECO:0000256" key="6">
    <source>
        <dbReference type="PROSITE-ProRule" id="PRU00282"/>
    </source>
</evidence>
<dbReference type="Proteomes" id="UP000612055">
    <property type="component" value="Unassembled WGS sequence"/>
</dbReference>